<dbReference type="OrthoDB" id="4092895at2759"/>
<evidence type="ECO:0000313" key="1">
    <source>
        <dbReference type="CGD" id="CAL0000196677"/>
    </source>
</evidence>
<dbReference type="AlphaFoldDB" id="A0A1D8PF33"/>
<evidence type="ECO:0000313" key="3">
    <source>
        <dbReference type="Proteomes" id="UP000000559"/>
    </source>
</evidence>
<reference evidence="2 3" key="1">
    <citation type="journal article" date="2004" name="Proc. Natl. Acad. Sci. U.S.A.">
        <title>The diploid genome sequence of Candida albicans.</title>
        <authorList>
            <person name="Jones T."/>
            <person name="Federspiel N.A."/>
            <person name="Chibana H."/>
            <person name="Dungan J."/>
            <person name="Kalman S."/>
            <person name="Magee B.B."/>
            <person name="Newport G."/>
            <person name="Thorstenson Y.R."/>
            <person name="Agabian N."/>
            <person name="Magee P.T."/>
            <person name="Davis R.W."/>
            <person name="Scherer S."/>
        </authorList>
    </citation>
    <scope>NUCLEOTIDE SEQUENCE [LARGE SCALE GENOMIC DNA]</scope>
    <source>
        <strain evidence="3">SC5314 / ATCC MYA-2876</strain>
    </source>
</reference>
<dbReference type="OMA" id="YECKRIG"/>
<proteinExistence type="predicted"/>
<dbReference type="EMBL" id="CP017623">
    <property type="protein sequence ID" value="AOW26748.1"/>
    <property type="molecule type" value="Genomic_DNA"/>
</dbReference>
<dbReference type="GeneID" id="3644529"/>
<dbReference type="InParanoid" id="A0A1D8PF33"/>
<dbReference type="VEuPathDB" id="FungiDB:C1_11230W_A"/>
<reference evidence="2 3" key="3">
    <citation type="journal article" date="2013" name="Genome Biol.">
        <title>Assembly of a phased diploid Candida albicans genome facilitates allele-specific measurements and provides a simple model for repeat and indel structure.</title>
        <authorList>
            <person name="Muzzey D."/>
            <person name="Schwartz K."/>
            <person name="Weissman J.S."/>
            <person name="Sherlock G."/>
        </authorList>
    </citation>
    <scope>NUCLEOTIDE SEQUENCE [LARGE SCALE GENOMIC DNA]</scope>
    <source>
        <strain evidence="3">SC5314 / ATCC MYA-2876</strain>
    </source>
</reference>
<dbReference type="GO" id="GO:0036170">
    <property type="term" value="P:filamentous growth of a population of unicellular organisms in response to starvation"/>
    <property type="evidence" value="ECO:0000315"/>
    <property type="project" value="CGD"/>
</dbReference>
<dbReference type="STRING" id="237561.A0A1D8PF33"/>
<organism evidence="2 3">
    <name type="scientific">Candida albicans (strain SC5314 / ATCC MYA-2876)</name>
    <name type="common">Yeast</name>
    <dbReference type="NCBI Taxonomy" id="237561"/>
    <lineage>
        <taxon>Eukaryota</taxon>
        <taxon>Fungi</taxon>
        <taxon>Dikarya</taxon>
        <taxon>Ascomycota</taxon>
        <taxon>Saccharomycotina</taxon>
        <taxon>Pichiomycetes</taxon>
        <taxon>Debaryomycetaceae</taxon>
        <taxon>Candida/Lodderomyces clade</taxon>
        <taxon>Candida</taxon>
    </lineage>
</organism>
<dbReference type="GO" id="GO:0009267">
    <property type="term" value="P:cellular response to starvation"/>
    <property type="evidence" value="ECO:0000315"/>
    <property type="project" value="CGD"/>
</dbReference>
<dbReference type="GO" id="GO:0036180">
    <property type="term" value="P:filamentous growth of a population of unicellular organisms in response to biotic stimulus"/>
    <property type="evidence" value="ECO:0000315"/>
    <property type="project" value="CGD"/>
</dbReference>
<dbReference type="eggNOG" id="ENOG502RQ80">
    <property type="taxonomic scope" value="Eukaryota"/>
</dbReference>
<dbReference type="RefSeq" id="XP_713812.2">
    <property type="nucleotide sequence ID" value="XM_708719.2"/>
</dbReference>
<dbReference type="KEGG" id="cal:CAALFM_C111230WA"/>
<evidence type="ECO:0000313" key="2">
    <source>
        <dbReference type="EMBL" id="AOW26748.1"/>
    </source>
</evidence>
<dbReference type="CGD" id="CAL0000196677">
    <property type="gene designation" value="FGR39"/>
</dbReference>
<accession>A0A1D8PF33</accession>
<protein>
    <submittedName>
        <fullName evidence="2">Fgr39p</fullName>
    </submittedName>
</protein>
<gene>
    <name evidence="1 2" type="primary">FGR39</name>
    <name evidence="2" type="ordered locus">CAALFM_C111230WA</name>
    <name evidence="1" type="ordered locus">orf19.8296</name>
</gene>
<keyword evidence="3" id="KW-1185">Reference proteome</keyword>
<name>A0A1D8PF33_CANAL</name>
<dbReference type="GO" id="GO:0030447">
    <property type="term" value="P:filamentous growth"/>
    <property type="evidence" value="ECO:0000315"/>
    <property type="project" value="CGD"/>
</dbReference>
<dbReference type="Proteomes" id="UP000000559">
    <property type="component" value="Chromosome 1"/>
</dbReference>
<reference evidence="2 3" key="2">
    <citation type="journal article" date="2007" name="Genome Biol.">
        <title>Assembly of the Candida albicans genome into sixteen supercontigs aligned on the eight chromosomes.</title>
        <authorList>
            <person name="van het Hoog M."/>
            <person name="Rast T.J."/>
            <person name="Martchenko M."/>
            <person name="Grindle S."/>
            <person name="Dignard D."/>
            <person name="Hogues H."/>
            <person name="Cuomo C."/>
            <person name="Berriman M."/>
            <person name="Scherer S."/>
            <person name="Magee B.B."/>
            <person name="Whiteway M."/>
            <person name="Chibana H."/>
            <person name="Nantel A."/>
            <person name="Magee P.T."/>
        </authorList>
    </citation>
    <scope>GENOME REANNOTATION</scope>
    <source>
        <strain evidence="3">SC5314 / ATCC MYA-2876</strain>
    </source>
</reference>
<sequence>MFRVTSRAALPCLRILSQLNVLSPVRSFKLPSIFSAVKRANEIDERFTKLAERPVDYKVMEIIKQIDTEPELLFQLGFFFYECKRIGITQDLVNNRKRGVLYWPIFLGNLIPLNRAFWETMHLMNKAQHSHRLNPFKINEIGLLDPKNFPPDFYKQLLTGKYNGIDFRDTKAFSMSRPQWEESKDTV</sequence>